<name>A8AG39_CITK8</name>
<reference evidence="2 3" key="1">
    <citation type="submission" date="2007-08" db="EMBL/GenBank/DDBJ databases">
        <authorList>
            <consortium name="The Citrobacter koseri Genome Sequencing Project"/>
            <person name="McClelland M."/>
            <person name="Sanderson E.K."/>
            <person name="Porwollik S."/>
            <person name="Spieth J."/>
            <person name="Clifton W.S."/>
            <person name="Latreille P."/>
            <person name="Courtney L."/>
            <person name="Wang C."/>
            <person name="Pepin K."/>
            <person name="Bhonagiri V."/>
            <person name="Nash W."/>
            <person name="Johnson M."/>
            <person name="Thiruvilangam P."/>
            <person name="Wilson R."/>
        </authorList>
    </citation>
    <scope>NUCLEOTIDE SEQUENCE [LARGE SCALE GENOMIC DNA]</scope>
    <source>
        <strain evidence="3">ATCC BAA-895 / CDC 4225-83 / SGSC4696</strain>
    </source>
</reference>
<dbReference type="Proteomes" id="UP000008148">
    <property type="component" value="Chromosome"/>
</dbReference>
<organism evidence="2 3">
    <name type="scientific">Citrobacter koseri (strain ATCC BAA-895 / CDC 4225-83 / SGSC4696)</name>
    <dbReference type="NCBI Taxonomy" id="290338"/>
    <lineage>
        <taxon>Bacteria</taxon>
        <taxon>Pseudomonadati</taxon>
        <taxon>Pseudomonadota</taxon>
        <taxon>Gammaproteobacteria</taxon>
        <taxon>Enterobacterales</taxon>
        <taxon>Enterobacteriaceae</taxon>
        <taxon>Citrobacter</taxon>
    </lineage>
</organism>
<keyword evidence="3" id="KW-1185">Reference proteome</keyword>
<accession>A8AG39</accession>
<proteinExistence type="predicted"/>
<evidence type="ECO:0000313" key="3">
    <source>
        <dbReference type="Proteomes" id="UP000008148"/>
    </source>
</evidence>
<dbReference type="HOGENOM" id="CLU_1674807_0_0_6"/>
<protein>
    <submittedName>
        <fullName evidence="2">Uncharacterized protein</fullName>
    </submittedName>
</protein>
<sequence length="157" mass="18254">MKTSWVLRSKRYNLKGAALFNSAVFFALNRRGMREGQKKSRHWRDFKQTHSELSLDQEIVQLFTLFFHRFFDHCRCTTLASPGFRFTVFINVAIFSRTSSAFSFSARFNGSHAIQQFVRINTVGNQHFTILLQFTGTLFNFSCCGAFFFATLVNNNF</sequence>
<gene>
    <name evidence="2" type="ordered locus">CKO_01315</name>
</gene>
<evidence type="ECO:0000313" key="2">
    <source>
        <dbReference type="EMBL" id="ABV12452.1"/>
    </source>
</evidence>
<dbReference type="EMBL" id="CP000822">
    <property type="protein sequence ID" value="ABV12452.1"/>
    <property type="molecule type" value="Genomic_DNA"/>
</dbReference>
<evidence type="ECO:0000256" key="1">
    <source>
        <dbReference type="SAM" id="Phobius"/>
    </source>
</evidence>
<keyword evidence="1" id="KW-1133">Transmembrane helix</keyword>
<dbReference type="KEGG" id="cko:CKO_01315"/>
<keyword evidence="1" id="KW-0812">Transmembrane</keyword>
<dbReference type="STRING" id="290338.CKO_01315"/>
<keyword evidence="1" id="KW-0472">Membrane</keyword>
<feature type="transmembrane region" description="Helical" evidence="1">
    <location>
        <begin position="128"/>
        <end position="153"/>
    </location>
</feature>
<dbReference type="AlphaFoldDB" id="A8AG39"/>